<dbReference type="PANTHER" id="PTHR32322">
    <property type="entry name" value="INNER MEMBRANE TRANSPORTER"/>
    <property type="match status" value="1"/>
</dbReference>
<feature type="domain" description="EamA" evidence="7">
    <location>
        <begin position="162"/>
        <end position="297"/>
    </location>
</feature>
<dbReference type="Pfam" id="PF00892">
    <property type="entry name" value="EamA"/>
    <property type="match status" value="2"/>
</dbReference>
<keyword evidence="2" id="KW-1003">Cell membrane</keyword>
<dbReference type="AlphaFoldDB" id="A0A433J7V1"/>
<evidence type="ECO:0000256" key="2">
    <source>
        <dbReference type="ARBA" id="ARBA00022475"/>
    </source>
</evidence>
<dbReference type="EMBL" id="RZIJ01000011">
    <property type="protein sequence ID" value="RUQ69761.1"/>
    <property type="molecule type" value="Genomic_DNA"/>
</dbReference>
<evidence type="ECO:0000313" key="9">
    <source>
        <dbReference type="Proteomes" id="UP000280346"/>
    </source>
</evidence>
<dbReference type="RefSeq" id="WP_126999399.1">
    <property type="nucleotide sequence ID" value="NZ_JBNPXW010000003.1"/>
</dbReference>
<feature type="transmembrane region" description="Helical" evidence="6">
    <location>
        <begin position="223"/>
        <end position="245"/>
    </location>
</feature>
<feature type="transmembrane region" description="Helical" evidence="6">
    <location>
        <begin position="192"/>
        <end position="211"/>
    </location>
</feature>
<dbReference type="InterPro" id="IPR037185">
    <property type="entry name" value="EmrE-like"/>
</dbReference>
<feature type="transmembrane region" description="Helical" evidence="6">
    <location>
        <begin position="281"/>
        <end position="299"/>
    </location>
</feature>
<evidence type="ECO:0000256" key="1">
    <source>
        <dbReference type="ARBA" id="ARBA00004651"/>
    </source>
</evidence>
<evidence type="ECO:0000256" key="4">
    <source>
        <dbReference type="ARBA" id="ARBA00022989"/>
    </source>
</evidence>
<evidence type="ECO:0000256" key="5">
    <source>
        <dbReference type="ARBA" id="ARBA00023136"/>
    </source>
</evidence>
<dbReference type="GO" id="GO:0005886">
    <property type="term" value="C:plasma membrane"/>
    <property type="evidence" value="ECO:0007669"/>
    <property type="project" value="UniProtKB-SubCell"/>
</dbReference>
<dbReference type="PANTHER" id="PTHR32322:SF18">
    <property type="entry name" value="S-ADENOSYLMETHIONINE_S-ADENOSYLHOMOCYSTEINE TRANSPORTER"/>
    <property type="match status" value="1"/>
</dbReference>
<feature type="transmembrane region" description="Helical" evidence="6">
    <location>
        <begin position="18"/>
        <end position="35"/>
    </location>
</feature>
<dbReference type="InterPro" id="IPR000620">
    <property type="entry name" value="EamA_dom"/>
</dbReference>
<organism evidence="8 9">
    <name type="scientific">Azospirillum doebereinerae</name>
    <dbReference type="NCBI Taxonomy" id="92933"/>
    <lineage>
        <taxon>Bacteria</taxon>
        <taxon>Pseudomonadati</taxon>
        <taxon>Pseudomonadota</taxon>
        <taxon>Alphaproteobacteria</taxon>
        <taxon>Rhodospirillales</taxon>
        <taxon>Azospirillaceae</taxon>
        <taxon>Azospirillum</taxon>
    </lineage>
</organism>
<feature type="transmembrane region" description="Helical" evidence="6">
    <location>
        <begin position="160"/>
        <end position="180"/>
    </location>
</feature>
<evidence type="ECO:0000256" key="6">
    <source>
        <dbReference type="SAM" id="Phobius"/>
    </source>
</evidence>
<comment type="subcellular location">
    <subcellularLocation>
        <location evidence="1">Cell membrane</location>
        <topology evidence="1">Multi-pass membrane protein</topology>
    </subcellularLocation>
</comment>
<keyword evidence="3 6" id="KW-0812">Transmembrane</keyword>
<reference evidence="8 9" key="1">
    <citation type="submission" date="2018-12" db="EMBL/GenBank/DDBJ databases">
        <authorList>
            <person name="Yang Y."/>
        </authorList>
    </citation>
    <scope>NUCLEOTIDE SEQUENCE [LARGE SCALE GENOMIC DNA]</scope>
    <source>
        <strain evidence="8 9">GSF71</strain>
    </source>
</reference>
<feature type="transmembrane region" description="Helical" evidence="6">
    <location>
        <begin position="257"/>
        <end position="275"/>
    </location>
</feature>
<proteinExistence type="predicted"/>
<feature type="transmembrane region" description="Helical" evidence="6">
    <location>
        <begin position="77"/>
        <end position="98"/>
    </location>
</feature>
<dbReference type="SUPFAM" id="SSF103481">
    <property type="entry name" value="Multidrug resistance efflux transporter EmrE"/>
    <property type="match status" value="2"/>
</dbReference>
<comment type="caution">
    <text evidence="8">The sequence shown here is derived from an EMBL/GenBank/DDBJ whole genome shotgun (WGS) entry which is preliminary data.</text>
</comment>
<gene>
    <name evidence="8" type="ORF">EJ913_15480</name>
</gene>
<feature type="transmembrane region" description="Helical" evidence="6">
    <location>
        <begin position="104"/>
        <end position="123"/>
    </location>
</feature>
<dbReference type="Proteomes" id="UP000280346">
    <property type="component" value="Unassembled WGS sequence"/>
</dbReference>
<protein>
    <submittedName>
        <fullName evidence="8">DMT family transporter</fullName>
    </submittedName>
</protein>
<dbReference type="InterPro" id="IPR050638">
    <property type="entry name" value="AA-Vitamin_Transporters"/>
</dbReference>
<keyword evidence="5 6" id="KW-0472">Membrane</keyword>
<feature type="transmembrane region" description="Helical" evidence="6">
    <location>
        <begin position="47"/>
        <end position="65"/>
    </location>
</feature>
<keyword evidence="4 6" id="KW-1133">Transmembrane helix</keyword>
<feature type="domain" description="EamA" evidence="7">
    <location>
        <begin position="19"/>
        <end position="149"/>
    </location>
</feature>
<accession>A0A433J7V1</accession>
<feature type="transmembrane region" description="Helical" evidence="6">
    <location>
        <begin position="135"/>
        <end position="154"/>
    </location>
</feature>
<evidence type="ECO:0000256" key="3">
    <source>
        <dbReference type="ARBA" id="ARBA00022692"/>
    </source>
</evidence>
<name>A0A433J7V1_9PROT</name>
<evidence type="ECO:0000259" key="7">
    <source>
        <dbReference type="Pfam" id="PF00892"/>
    </source>
</evidence>
<keyword evidence="9" id="KW-1185">Reference proteome</keyword>
<dbReference type="OrthoDB" id="7850605at2"/>
<sequence length="305" mass="31582">MSATTAGTAGTGRDPVKYALIATVSLFWGLNWPAVKTILTQMPPLSLRAIGFTAGAVLLLGAARLSGQRLRVDRAEVPALLLGGLFNVLAFNLCTAFGQTMMATSQAAIIAFTMPVWATLLAIPLLGERPGGRQFAGLACGLAGLLVLMGPEALSAPPAALLGPALMLGAALAWALGTIVMKRRVWRARPTVITGWQYVVCALPMIAAATTETRPAVADLHPAVWVGFAWHILCSICAAQALWYVTVRRLTVGEAAVSTLLIPIVGVGGAVVILGDPVTPRLAVALLLILTAVACVLGAKRPAKG</sequence>
<evidence type="ECO:0000313" key="8">
    <source>
        <dbReference type="EMBL" id="RUQ69761.1"/>
    </source>
</evidence>